<reference evidence="1" key="1">
    <citation type="journal article" date="2020" name="Int. J. Syst. Evol. Microbiol.">
        <title>Aquipluma nitroreducens gen. nov. sp. nov., a novel facultatively anaerobic bacterium isolated from a freshwater lake.</title>
        <authorList>
            <person name="Watanabe M."/>
            <person name="Kojima H."/>
            <person name="Fukui M."/>
        </authorList>
    </citation>
    <scope>NUCLEOTIDE SEQUENCE</scope>
    <source>
        <strain evidence="1">MeG22</strain>
    </source>
</reference>
<evidence type="ECO:0000313" key="2">
    <source>
        <dbReference type="Proteomes" id="UP001193389"/>
    </source>
</evidence>
<dbReference type="EMBL" id="AP018694">
    <property type="protein sequence ID" value="BBE20519.1"/>
    <property type="molecule type" value="Genomic_DNA"/>
</dbReference>
<keyword evidence="2" id="KW-1185">Reference proteome</keyword>
<gene>
    <name evidence="1" type="ORF">AQPE_4712</name>
</gene>
<organism evidence="1 2">
    <name type="scientific">Aquipluma nitroreducens</name>
    <dbReference type="NCBI Taxonomy" id="2010828"/>
    <lineage>
        <taxon>Bacteria</taxon>
        <taxon>Pseudomonadati</taxon>
        <taxon>Bacteroidota</taxon>
        <taxon>Bacteroidia</taxon>
        <taxon>Marinilabiliales</taxon>
        <taxon>Prolixibacteraceae</taxon>
        <taxon>Aquipluma</taxon>
    </lineage>
</organism>
<dbReference type="Gene3D" id="3.30.450.150">
    <property type="entry name" value="Haem-degrading domain"/>
    <property type="match status" value="1"/>
</dbReference>
<dbReference type="RefSeq" id="WP_318348662.1">
    <property type="nucleotide sequence ID" value="NZ_AP018694.1"/>
</dbReference>
<protein>
    <recommendedName>
        <fullName evidence="3">Heme-binding protein</fullName>
    </recommendedName>
</protein>
<dbReference type="KEGG" id="anf:AQPE_4712"/>
<sequence length="144" mass="15795">MAHPEIEKLISSIEELVPVYMAIPEDYAKANGVASLCIIDEDGLISGKIFGTDKLRGRDSFRIAWTKASQVWITGIKTNEYERLVFADQIDPQPFGIKLPDLVGWLGGQPVTLRDGTKLSVGFSGFRGSSDLEIVQKALEKVNG</sequence>
<evidence type="ECO:0000313" key="1">
    <source>
        <dbReference type="EMBL" id="BBE20519.1"/>
    </source>
</evidence>
<accession>A0A5K7SGB4</accession>
<dbReference type="InterPro" id="IPR038084">
    <property type="entry name" value="PduO/GlcC-like_sf"/>
</dbReference>
<dbReference type="SUPFAM" id="SSF143744">
    <property type="entry name" value="GlcG-like"/>
    <property type="match status" value="1"/>
</dbReference>
<evidence type="ECO:0008006" key="3">
    <source>
        <dbReference type="Google" id="ProtNLM"/>
    </source>
</evidence>
<proteinExistence type="predicted"/>
<dbReference type="Proteomes" id="UP001193389">
    <property type="component" value="Chromosome"/>
</dbReference>
<dbReference type="AlphaFoldDB" id="A0A5K7SGB4"/>
<name>A0A5K7SGB4_9BACT</name>